<evidence type="ECO:0000313" key="5">
    <source>
        <dbReference type="Proteomes" id="UP000199460"/>
    </source>
</evidence>
<name>A0A1H0VWF1_9GAMM</name>
<proteinExistence type="inferred from homology"/>
<reference evidence="5" key="1">
    <citation type="submission" date="2016-10" db="EMBL/GenBank/DDBJ databases">
        <authorList>
            <person name="Varghese N."/>
            <person name="Submissions S."/>
        </authorList>
    </citation>
    <scope>NUCLEOTIDE SEQUENCE [LARGE SCALE GENOMIC DNA]</scope>
    <source>
        <strain evidence="5">JCM 18416</strain>
    </source>
</reference>
<dbReference type="AlphaFoldDB" id="A0A1H0VWF1"/>
<dbReference type="EMBL" id="FNJJ01000006">
    <property type="protein sequence ID" value="SDP82902.1"/>
    <property type="molecule type" value="Genomic_DNA"/>
</dbReference>
<organism evidence="4 5">
    <name type="scientific">Ectopseudomonas guguanensis</name>
    <dbReference type="NCBI Taxonomy" id="1198456"/>
    <lineage>
        <taxon>Bacteria</taxon>
        <taxon>Pseudomonadati</taxon>
        <taxon>Pseudomonadota</taxon>
        <taxon>Gammaproteobacteria</taxon>
        <taxon>Pseudomonadales</taxon>
        <taxon>Pseudomonadaceae</taxon>
        <taxon>Ectopseudomonas</taxon>
    </lineage>
</organism>
<keyword evidence="5" id="KW-1185">Reference proteome</keyword>
<accession>A0A1H0VWF1</accession>
<evidence type="ECO:0000256" key="1">
    <source>
        <dbReference type="ARBA" id="ARBA00010333"/>
    </source>
</evidence>
<comment type="similarity">
    <text evidence="1">Belongs to the bacterial solute-binding protein 3 family.</text>
</comment>
<dbReference type="PANTHER" id="PTHR35936">
    <property type="entry name" value="MEMBRANE-BOUND LYTIC MUREIN TRANSGLYCOSYLASE F"/>
    <property type="match status" value="1"/>
</dbReference>
<dbReference type="SUPFAM" id="SSF53850">
    <property type="entry name" value="Periplasmic binding protein-like II"/>
    <property type="match status" value="1"/>
</dbReference>
<dbReference type="InterPro" id="IPR001638">
    <property type="entry name" value="Solute-binding_3/MltF_N"/>
</dbReference>
<feature type="domain" description="Solute-binding protein family 3/N-terminal" evidence="3">
    <location>
        <begin position="79"/>
        <end position="329"/>
    </location>
</feature>
<dbReference type="Gene3D" id="3.40.190.10">
    <property type="entry name" value="Periplasmic binding protein-like II"/>
    <property type="match status" value="3"/>
</dbReference>
<evidence type="ECO:0000313" key="4">
    <source>
        <dbReference type="EMBL" id="SDP82902.1"/>
    </source>
</evidence>
<keyword evidence="2" id="KW-0732">Signal</keyword>
<dbReference type="SMART" id="SM00062">
    <property type="entry name" value="PBPb"/>
    <property type="match status" value="1"/>
</dbReference>
<dbReference type="Pfam" id="PF00497">
    <property type="entry name" value="SBP_bac_3"/>
    <property type="match status" value="1"/>
</dbReference>
<evidence type="ECO:0000259" key="3">
    <source>
        <dbReference type="SMART" id="SM00062"/>
    </source>
</evidence>
<protein>
    <submittedName>
        <fullName evidence="4">Amino acid ABC transporter substrate-binding protein, PAAT family</fullName>
    </submittedName>
</protein>
<sequence>MINLLRSASRVSAVLAMLMYFNTFRLLRSCEARPAIARDDFFISARVMRRLIHLCGLLLCLGTAQAQVRDFDRIIESGTLRVALYQNFPPYSYEEGGQPRGVDYELAKALAEGLGLQLQLMWAPPGEKLDDDLRDYIWRGRVTAQGQLADVMLRVPYDRDYAQLRNELGELVNERVVMFGPYQRERWQLAFDRRRLPEVPSIHALRQHPVGVEVESVPSFYLSSVHGGMLSQETRHYPTPKQAFAAMQGGEVDAVMALRGEVDWLVHEANDPQLALAENAYPDMGRQIWEIGMAVHETNRQLAYALEEQLESLILDGSLERLYARYGLRFERPEQYQ</sequence>
<evidence type="ECO:0000256" key="2">
    <source>
        <dbReference type="ARBA" id="ARBA00022729"/>
    </source>
</evidence>
<dbReference type="Proteomes" id="UP000199460">
    <property type="component" value="Unassembled WGS sequence"/>
</dbReference>
<gene>
    <name evidence="4" type="ORF">SAMN05216213_106100</name>
</gene>